<reference evidence="1 2" key="1">
    <citation type="journal article" date="2023" name="Microorganisms">
        <title>Isolation and Genomic Characteristics of Cat-Borne Campylobacter felis sp. nov. and Sheep-Borne Campylobacter ovis sp. nov.</title>
        <authorList>
            <person name="Wang H."/>
            <person name="Li Y."/>
            <person name="Gu Y."/>
            <person name="Zhou G."/>
            <person name="Chen X."/>
            <person name="Zhang X."/>
            <person name="Shao Z."/>
            <person name="Zhang J."/>
            <person name="Zhang M."/>
        </authorList>
    </citation>
    <scope>NUCLEOTIDE SEQUENCE [LARGE SCALE GENOMIC DNA]</scope>
    <source>
        <strain evidence="1 2">XJK30-2</strain>
    </source>
</reference>
<accession>A0ACC6FV21</accession>
<keyword evidence="2" id="KW-1185">Reference proteome</keyword>
<proteinExistence type="predicted"/>
<sequence>MMKVFHLSHIDLDGYGAQFITRYFFDDIEFYNANYGREVMARLQSIFTRLDTHFAFEERFRTKTHQSFLILITDLNLTLSEAKYVYERVNAYKLQQKDVSLLLLDHHISGEECAKMFDWYHLDSTQCATKITFETLQQLYPKPLESTRKFEAPLESTFDTLLKKVDSSHIAPLADMVEMINSVDIWREDGYGFEFGKVALGLIAGSNELNRFMFDKAHRIYKFNLLEAARSYLGREKGAVEFDNAIFVLKKCALEGDPDNETMDHITSTKQAALLGTLKEQCSVHYRDKVGFLSYSMGGISVLANLFLRQNPEFDFYMDINARGNVSLRANGNCDVCALSKELFNGGGHKNASGGKMEGFRESFFYDDIKAQIQRLITDKTN</sequence>
<evidence type="ECO:0000313" key="1">
    <source>
        <dbReference type="EMBL" id="MDL0083068.1"/>
    </source>
</evidence>
<name>A0ACC6FV21_9HELI</name>
<gene>
    <name evidence="1" type="ORF">NYG90_10395</name>
</gene>
<organism evidence="1 2">
    <name type="scientific">Helicobacter zhangjianzhongii</name>
    <dbReference type="NCBI Taxonomy" id="2974574"/>
    <lineage>
        <taxon>Bacteria</taxon>
        <taxon>Pseudomonadati</taxon>
        <taxon>Campylobacterota</taxon>
        <taxon>Epsilonproteobacteria</taxon>
        <taxon>Campylobacterales</taxon>
        <taxon>Helicobacteraceae</taxon>
        <taxon>Helicobacter</taxon>
    </lineage>
</organism>
<protein>
    <submittedName>
        <fullName evidence="1">3',5'-cyclic-nucleotide phosphodiesterase</fullName>
    </submittedName>
</protein>
<dbReference type="EMBL" id="JANURN010000017">
    <property type="protein sequence ID" value="MDL0083068.1"/>
    <property type="molecule type" value="Genomic_DNA"/>
</dbReference>
<comment type="caution">
    <text evidence="1">The sequence shown here is derived from an EMBL/GenBank/DDBJ whole genome shotgun (WGS) entry which is preliminary data.</text>
</comment>
<dbReference type="Proteomes" id="UP001173802">
    <property type="component" value="Unassembled WGS sequence"/>
</dbReference>
<evidence type="ECO:0000313" key="2">
    <source>
        <dbReference type="Proteomes" id="UP001173802"/>
    </source>
</evidence>